<dbReference type="InterPro" id="IPR051550">
    <property type="entry name" value="SCF-Subunits/Alg-Epimerases"/>
</dbReference>
<feature type="chain" id="PRO_5004105367" evidence="2">
    <location>
        <begin position="25"/>
        <end position="453"/>
    </location>
</feature>
<feature type="domain" description="Right handed beta helix" evidence="3">
    <location>
        <begin position="221"/>
        <end position="377"/>
    </location>
</feature>
<sequence>MTINRRSLIGASLGLGAAVSAAHASERRPTREPATPNASEFSATLIPDERQDQTAALQAAVDAAAERDIPLVLPPGKFIISDLRLRRGTRLLGSARSTILVFSGGTAFVTAEKADGLMLAGLTFDGAYKTFDPARGDGLLALLNSKNVHLADLEIQNSAGTGLSLTECGGRIEGVLISHVLDAGFKSLDSFGLDITGNTVTECGNNGILIWRSKQEEDGSVVSGNRISKIRNAAGGTGEYGNGINVFRAGSVLVSGNRISDCAYTAVRGNASSNIQIIGNSCERLGEVALYAEFGFQGAIIANNLVDTAACGISVTNFNDGGRLAVVQGNLIRNLFRREQEPEDKRGEGIGVEADAVVTGNTIENAPTVGIQIGWGAYMRDVAVTGNIVRDARVGISVTNALDAGKCLIANNLISNVKDGAIREMDLGAFKGPDLVREPSATDRIHITANVAV</sequence>
<dbReference type="InterPro" id="IPR011050">
    <property type="entry name" value="Pectin_lyase_fold/virulence"/>
</dbReference>
<evidence type="ECO:0000256" key="2">
    <source>
        <dbReference type="SAM" id="SignalP"/>
    </source>
</evidence>
<organism evidence="4 5">
    <name type="scientific">Hyphomicrobium denitrificans 1NES1</name>
    <dbReference type="NCBI Taxonomy" id="670307"/>
    <lineage>
        <taxon>Bacteria</taxon>
        <taxon>Pseudomonadati</taxon>
        <taxon>Pseudomonadota</taxon>
        <taxon>Alphaproteobacteria</taxon>
        <taxon>Hyphomicrobiales</taxon>
        <taxon>Hyphomicrobiaceae</taxon>
        <taxon>Hyphomicrobium</taxon>
    </lineage>
</organism>
<dbReference type="PANTHER" id="PTHR22990:SF15">
    <property type="entry name" value="F-BOX ONLY PROTEIN 10"/>
    <property type="match status" value="1"/>
</dbReference>
<gene>
    <name evidence="4" type="ORF">HYPDE_36438</name>
</gene>
<dbReference type="InterPro" id="IPR022444">
    <property type="entry name" value="Cofactor-bd_rpt"/>
</dbReference>
<dbReference type="Proteomes" id="UP000005952">
    <property type="component" value="Chromosome"/>
</dbReference>
<evidence type="ECO:0000259" key="3">
    <source>
        <dbReference type="Pfam" id="PF13229"/>
    </source>
</evidence>
<dbReference type="eggNOG" id="COG5434">
    <property type="taxonomic scope" value="Bacteria"/>
</dbReference>
<dbReference type="PANTHER" id="PTHR22990">
    <property type="entry name" value="F-BOX ONLY PROTEIN"/>
    <property type="match status" value="1"/>
</dbReference>
<reference evidence="4 5" key="1">
    <citation type="journal article" date="2013" name="Genome Announc.">
        <title>Genome sequences for three denitrifying bacterial strains isolated from a uranium- and nitrate-contaminated subsurface environment.</title>
        <authorList>
            <person name="Venkatramanan R."/>
            <person name="Prakash O."/>
            <person name="Woyke T."/>
            <person name="Chain P."/>
            <person name="Goodwin L.A."/>
            <person name="Watson D."/>
            <person name="Brooks S."/>
            <person name="Kostka J.E."/>
            <person name="Green S.J."/>
        </authorList>
    </citation>
    <scope>NUCLEOTIDE SEQUENCE [LARGE SCALE GENOMIC DNA]</scope>
    <source>
        <strain evidence="4 5">1NES1</strain>
    </source>
</reference>
<dbReference type="EMBL" id="CP005587">
    <property type="protein sequence ID" value="AGK58959.1"/>
    <property type="molecule type" value="Genomic_DNA"/>
</dbReference>
<dbReference type="STRING" id="670307.HYPDE_36438"/>
<keyword evidence="1" id="KW-0677">Repeat</keyword>
<dbReference type="RefSeq" id="WP_015598976.1">
    <property type="nucleotide sequence ID" value="NC_021172.1"/>
</dbReference>
<dbReference type="InterPro" id="IPR006311">
    <property type="entry name" value="TAT_signal"/>
</dbReference>
<dbReference type="OrthoDB" id="9788772at2"/>
<name>N0B5X9_9HYPH</name>
<evidence type="ECO:0000313" key="4">
    <source>
        <dbReference type="EMBL" id="AGK58959.1"/>
    </source>
</evidence>
<evidence type="ECO:0000313" key="5">
    <source>
        <dbReference type="Proteomes" id="UP000005952"/>
    </source>
</evidence>
<feature type="signal peptide" evidence="2">
    <location>
        <begin position="1"/>
        <end position="24"/>
    </location>
</feature>
<dbReference type="SUPFAM" id="SSF51126">
    <property type="entry name" value="Pectin lyase-like"/>
    <property type="match status" value="2"/>
</dbReference>
<dbReference type="NCBIfam" id="TIGR03807">
    <property type="entry name" value="RR_fam_repeat"/>
    <property type="match status" value="3"/>
</dbReference>
<dbReference type="Pfam" id="PF13229">
    <property type="entry name" value="Beta_helix"/>
    <property type="match status" value="1"/>
</dbReference>
<accession>N0B5X9</accession>
<keyword evidence="2" id="KW-0732">Signal</keyword>
<dbReference type="InterPro" id="IPR039448">
    <property type="entry name" value="Beta_helix"/>
</dbReference>
<dbReference type="InterPro" id="IPR012334">
    <property type="entry name" value="Pectin_lyas_fold"/>
</dbReference>
<dbReference type="SMART" id="SM00710">
    <property type="entry name" value="PbH1"/>
    <property type="match status" value="8"/>
</dbReference>
<dbReference type="InterPro" id="IPR022388">
    <property type="entry name" value="CHP03808"/>
</dbReference>
<dbReference type="HOGENOM" id="CLU_032301_0_0_5"/>
<dbReference type="PROSITE" id="PS51318">
    <property type="entry name" value="TAT"/>
    <property type="match status" value="1"/>
</dbReference>
<dbReference type="NCBIfam" id="TIGR03808">
    <property type="entry name" value="RR_plus_rpt_1"/>
    <property type="match status" value="1"/>
</dbReference>
<dbReference type="AlphaFoldDB" id="N0B5X9"/>
<keyword evidence="5" id="KW-1185">Reference proteome</keyword>
<dbReference type="Gene3D" id="2.160.20.10">
    <property type="entry name" value="Single-stranded right-handed beta-helix, Pectin lyase-like"/>
    <property type="match status" value="1"/>
</dbReference>
<evidence type="ECO:0000256" key="1">
    <source>
        <dbReference type="ARBA" id="ARBA00022737"/>
    </source>
</evidence>
<proteinExistence type="predicted"/>
<protein>
    <submittedName>
        <fullName evidence="4">Nitrous oxidase accessory protein</fullName>
    </submittedName>
</protein>
<dbReference type="KEGG" id="hdt:HYPDE_36438"/>
<dbReference type="InterPro" id="IPR006626">
    <property type="entry name" value="PbH1"/>
</dbReference>